<accession>A0A9J5W8W1</accession>
<comment type="caution">
    <text evidence="2">The sequence shown here is derived from an EMBL/GenBank/DDBJ whole genome shotgun (WGS) entry which is preliminary data.</text>
</comment>
<name>A0A9J5W8W1_SOLCO</name>
<dbReference type="AlphaFoldDB" id="A0A9J5W8W1"/>
<evidence type="ECO:0000256" key="1">
    <source>
        <dbReference type="SAM" id="MobiDB-lite"/>
    </source>
</evidence>
<gene>
    <name evidence="2" type="ORF">H5410_061795</name>
</gene>
<evidence type="ECO:0000313" key="2">
    <source>
        <dbReference type="EMBL" id="KAG5572029.1"/>
    </source>
</evidence>
<protein>
    <submittedName>
        <fullName evidence="2">Uncharacterized protein</fullName>
    </submittedName>
</protein>
<feature type="region of interest" description="Disordered" evidence="1">
    <location>
        <begin position="62"/>
        <end position="87"/>
    </location>
</feature>
<evidence type="ECO:0000313" key="3">
    <source>
        <dbReference type="Proteomes" id="UP000824120"/>
    </source>
</evidence>
<organism evidence="2 3">
    <name type="scientific">Solanum commersonii</name>
    <name type="common">Commerson's wild potato</name>
    <name type="synonym">Commerson's nightshade</name>
    <dbReference type="NCBI Taxonomy" id="4109"/>
    <lineage>
        <taxon>Eukaryota</taxon>
        <taxon>Viridiplantae</taxon>
        <taxon>Streptophyta</taxon>
        <taxon>Embryophyta</taxon>
        <taxon>Tracheophyta</taxon>
        <taxon>Spermatophyta</taxon>
        <taxon>Magnoliopsida</taxon>
        <taxon>eudicotyledons</taxon>
        <taxon>Gunneridae</taxon>
        <taxon>Pentapetalae</taxon>
        <taxon>asterids</taxon>
        <taxon>lamiids</taxon>
        <taxon>Solanales</taxon>
        <taxon>Solanaceae</taxon>
        <taxon>Solanoideae</taxon>
        <taxon>Solaneae</taxon>
        <taxon>Solanum</taxon>
    </lineage>
</organism>
<dbReference type="Proteomes" id="UP000824120">
    <property type="component" value="Chromosome 12"/>
</dbReference>
<reference evidence="2 3" key="1">
    <citation type="submission" date="2020-09" db="EMBL/GenBank/DDBJ databases">
        <title>De no assembly of potato wild relative species, Solanum commersonii.</title>
        <authorList>
            <person name="Cho K."/>
        </authorList>
    </citation>
    <scope>NUCLEOTIDE SEQUENCE [LARGE SCALE GENOMIC DNA]</scope>
    <source>
        <strain evidence="2">LZ3.2</strain>
        <tissue evidence="2">Leaf</tissue>
    </source>
</reference>
<feature type="compositionally biased region" description="Basic and acidic residues" evidence="1">
    <location>
        <begin position="62"/>
        <end position="71"/>
    </location>
</feature>
<dbReference type="EMBL" id="JACXVP010000012">
    <property type="protein sequence ID" value="KAG5572029.1"/>
    <property type="molecule type" value="Genomic_DNA"/>
</dbReference>
<proteinExistence type="predicted"/>
<sequence>MLDFLVLDKLSRGSGLLSEGSNLNLNRQNYGESGRMMPLELMFGKEAAGDLGAMAVGDNKFSDEKDEETNKLKQKHANEISSLRRKK</sequence>
<keyword evidence="3" id="KW-1185">Reference proteome</keyword>